<dbReference type="RefSeq" id="WP_085883394.1">
    <property type="nucleotide sequence ID" value="NZ_FWFR01000001.1"/>
</dbReference>
<evidence type="ECO:0000313" key="2">
    <source>
        <dbReference type="EMBL" id="SLN50249.1"/>
    </source>
</evidence>
<gene>
    <name evidence="2" type="ORF">OCH7691_02210</name>
</gene>
<accession>A0A1Y5SZ61</accession>
<dbReference type="Proteomes" id="UP000193200">
    <property type="component" value="Unassembled WGS sequence"/>
</dbReference>
<dbReference type="PANTHER" id="PTHR45856:SF24">
    <property type="entry name" value="FUNGAL LIPASE-LIKE DOMAIN-CONTAINING PROTEIN"/>
    <property type="match status" value="1"/>
</dbReference>
<dbReference type="PANTHER" id="PTHR45856">
    <property type="entry name" value="ALPHA/BETA-HYDROLASES SUPERFAMILY PROTEIN"/>
    <property type="match status" value="1"/>
</dbReference>
<dbReference type="AlphaFoldDB" id="A0A1Y5SZ61"/>
<dbReference type="Pfam" id="PF01764">
    <property type="entry name" value="Lipase_3"/>
    <property type="match status" value="1"/>
</dbReference>
<dbReference type="OrthoDB" id="5522031at2"/>
<keyword evidence="3" id="KW-1185">Reference proteome</keyword>
<dbReference type="Gene3D" id="3.40.50.1820">
    <property type="entry name" value="alpha/beta hydrolase"/>
    <property type="match status" value="1"/>
</dbReference>
<sequence>MNRRHAWWAVRAAAVAYETEAAGLALATAYGFVAYRYIEVGDSQAVIVETPEGAVYAVIRGTQFRVRRSWSDIFTNGFCDQVPWIYGGHVAAGYLAHAERLIEALARALAGARDVIIGGHSMGGAVALPLARRLDAAGVITFGAPRFGDSAFAAEFRAWLGESLAWHMRFVNRGDPAPAFPFGGVVAGSKPQRGAGWAHDCPAIPIRGGGVFLGAHDIERYIRGVDRWMATGEVGHYLL</sequence>
<protein>
    <submittedName>
        <fullName evidence="2">Lipase (Class 3)</fullName>
    </submittedName>
</protein>
<evidence type="ECO:0000313" key="3">
    <source>
        <dbReference type="Proteomes" id="UP000193200"/>
    </source>
</evidence>
<dbReference type="EMBL" id="FWFR01000001">
    <property type="protein sequence ID" value="SLN50249.1"/>
    <property type="molecule type" value="Genomic_DNA"/>
</dbReference>
<name>A0A1Y5SZ61_9PROT</name>
<reference evidence="2 3" key="1">
    <citation type="submission" date="2017-03" db="EMBL/GenBank/DDBJ databases">
        <authorList>
            <person name="Afonso C.L."/>
            <person name="Miller P.J."/>
            <person name="Scott M.A."/>
            <person name="Spackman E."/>
            <person name="Goraichik I."/>
            <person name="Dimitrov K.M."/>
            <person name="Suarez D.L."/>
            <person name="Swayne D.E."/>
        </authorList>
    </citation>
    <scope>NUCLEOTIDE SEQUENCE [LARGE SCALE GENOMIC DNA]</scope>
    <source>
        <strain evidence="2 3">CECT 7691</strain>
    </source>
</reference>
<dbReference type="InterPro" id="IPR002921">
    <property type="entry name" value="Fungal_lipase-type"/>
</dbReference>
<dbReference type="InterPro" id="IPR029058">
    <property type="entry name" value="AB_hydrolase_fold"/>
</dbReference>
<evidence type="ECO:0000259" key="1">
    <source>
        <dbReference type="Pfam" id="PF01764"/>
    </source>
</evidence>
<proteinExistence type="predicted"/>
<feature type="domain" description="Fungal lipase-type" evidence="1">
    <location>
        <begin position="57"/>
        <end position="182"/>
    </location>
</feature>
<organism evidence="2 3">
    <name type="scientific">Oceanibacterium hippocampi</name>
    <dbReference type="NCBI Taxonomy" id="745714"/>
    <lineage>
        <taxon>Bacteria</taxon>
        <taxon>Pseudomonadati</taxon>
        <taxon>Pseudomonadota</taxon>
        <taxon>Alphaproteobacteria</taxon>
        <taxon>Sneathiellales</taxon>
        <taxon>Sneathiellaceae</taxon>
        <taxon>Oceanibacterium</taxon>
    </lineage>
</organism>
<dbReference type="SUPFAM" id="SSF53474">
    <property type="entry name" value="alpha/beta-Hydrolases"/>
    <property type="match status" value="1"/>
</dbReference>
<dbReference type="InterPro" id="IPR051218">
    <property type="entry name" value="Sec_MonoDiacylglyc_Lipase"/>
</dbReference>
<dbReference type="InParanoid" id="A0A1Y5SZ61"/>
<dbReference type="GO" id="GO:0006629">
    <property type="term" value="P:lipid metabolic process"/>
    <property type="evidence" value="ECO:0007669"/>
    <property type="project" value="InterPro"/>
</dbReference>